<name>A0AAU9PZ03_9VIBR</name>
<gene>
    <name evidence="1" type="ORF">THF1D04_10760</name>
</gene>
<protein>
    <submittedName>
        <fullName evidence="1">Uncharacterized protein</fullName>
    </submittedName>
</protein>
<reference evidence="1" key="1">
    <citation type="submission" date="2022-01" db="EMBL/GenBank/DDBJ databases">
        <authorList>
            <person name="Lagorce A."/>
        </authorList>
    </citation>
    <scope>NUCLEOTIDE SEQUENCE</scope>
    <source>
        <strain evidence="1">Th15_F1_D04</strain>
    </source>
</reference>
<dbReference type="RefSeq" id="WP_409929994.1">
    <property type="nucleotide sequence ID" value="NZ_CAKMTQ010000001.1"/>
</dbReference>
<evidence type="ECO:0000313" key="2">
    <source>
        <dbReference type="Proteomes" id="UP001295420"/>
    </source>
</evidence>
<sequence>MSQHNKWLEKIGRTGLKTVKFDVGNGGGNPLFEQLDFAHALSGLGKEPTAWAMYAYSNTEDEKSLNFITARLSKIILRKHPSIPTKGVVGLVKITLREHLMYAPSAKTRKGCSVTAKSLAMGISRRSYYNHSNSIESAIKTVMTIVKVWEEEIAKNVAKKLSF</sequence>
<dbReference type="Proteomes" id="UP001295420">
    <property type="component" value="Unassembled WGS sequence"/>
</dbReference>
<dbReference type="EMBL" id="CAKMTQ010000001">
    <property type="protein sequence ID" value="CAH1521313.1"/>
    <property type="molecule type" value="Genomic_DNA"/>
</dbReference>
<proteinExistence type="predicted"/>
<comment type="caution">
    <text evidence="1">The sequence shown here is derived from an EMBL/GenBank/DDBJ whole genome shotgun (WGS) entry which is preliminary data.</text>
</comment>
<organism evidence="1 2">
    <name type="scientific">Vibrio owensii</name>
    <dbReference type="NCBI Taxonomy" id="696485"/>
    <lineage>
        <taxon>Bacteria</taxon>
        <taxon>Pseudomonadati</taxon>
        <taxon>Pseudomonadota</taxon>
        <taxon>Gammaproteobacteria</taxon>
        <taxon>Vibrionales</taxon>
        <taxon>Vibrionaceae</taxon>
        <taxon>Vibrio</taxon>
    </lineage>
</organism>
<accession>A0AAU9PZ03</accession>
<dbReference type="AlphaFoldDB" id="A0AAU9PZ03"/>
<evidence type="ECO:0000313" key="1">
    <source>
        <dbReference type="EMBL" id="CAH1521313.1"/>
    </source>
</evidence>